<evidence type="ECO:0000256" key="2">
    <source>
        <dbReference type="ARBA" id="ARBA00022980"/>
    </source>
</evidence>
<evidence type="ECO:0000256" key="5">
    <source>
        <dbReference type="HAMAP-Rule" id="MF_01326"/>
    </source>
</evidence>
<dbReference type="InterPro" id="IPR005824">
    <property type="entry name" value="KOW"/>
</dbReference>
<dbReference type="CDD" id="cd06089">
    <property type="entry name" value="KOW_RPL26"/>
    <property type="match status" value="1"/>
</dbReference>
<dbReference type="GO" id="GO:0019843">
    <property type="term" value="F:rRNA binding"/>
    <property type="evidence" value="ECO:0007669"/>
    <property type="project" value="UniProtKB-UniRule"/>
</dbReference>
<evidence type="ECO:0000313" key="9">
    <source>
        <dbReference type="Proteomes" id="UP000249248"/>
    </source>
</evidence>
<dbReference type="InterPro" id="IPR003256">
    <property type="entry name" value="Ribosomal_uL24"/>
</dbReference>
<keyword evidence="5" id="KW-0699">rRNA-binding</keyword>
<dbReference type="InterPro" id="IPR041988">
    <property type="entry name" value="Ribosomal_uL24_KOW"/>
</dbReference>
<dbReference type="Pfam" id="PF00467">
    <property type="entry name" value="KOW"/>
    <property type="match status" value="1"/>
</dbReference>
<comment type="caution">
    <text evidence="8">The sequence shown here is derived from an EMBL/GenBank/DDBJ whole genome shotgun (WGS) entry which is preliminary data.</text>
</comment>
<sequence length="106" mass="11205">MQKKLHVKIGDTVKVIAGTSKGSEGTILSIDRKKNRVIVDGVNMVKKHVKPSASNPQGGIVESPAGIHSSNIMLVVNGVATKTGRKADDNGKLVRYSKKSGEVVKS</sequence>
<dbReference type="EMBL" id="QKSB01000001">
    <property type="protein sequence ID" value="PZE18382.1"/>
    <property type="molecule type" value="Genomic_DNA"/>
</dbReference>
<dbReference type="PROSITE" id="PS01108">
    <property type="entry name" value="RIBOSOMAL_L24"/>
    <property type="match status" value="1"/>
</dbReference>
<accession>A0A2W1NRW1</accession>
<keyword evidence="2 5" id="KW-0689">Ribosomal protein</keyword>
<dbReference type="GO" id="GO:0005840">
    <property type="term" value="C:ribosome"/>
    <property type="evidence" value="ECO:0007669"/>
    <property type="project" value="UniProtKB-KW"/>
</dbReference>
<evidence type="ECO:0000256" key="3">
    <source>
        <dbReference type="ARBA" id="ARBA00023274"/>
    </source>
</evidence>
<dbReference type="Proteomes" id="UP000249248">
    <property type="component" value="Unassembled WGS sequence"/>
</dbReference>
<organism evidence="8 9">
    <name type="scientific">Putridiphycobacter roseus</name>
    <dbReference type="NCBI Taxonomy" id="2219161"/>
    <lineage>
        <taxon>Bacteria</taxon>
        <taxon>Pseudomonadati</taxon>
        <taxon>Bacteroidota</taxon>
        <taxon>Flavobacteriia</taxon>
        <taxon>Flavobacteriales</taxon>
        <taxon>Crocinitomicaceae</taxon>
        <taxon>Putridiphycobacter</taxon>
    </lineage>
</organism>
<dbReference type="AlphaFoldDB" id="A0A2W1NRW1"/>
<dbReference type="PANTHER" id="PTHR12903">
    <property type="entry name" value="MITOCHONDRIAL RIBOSOMAL PROTEIN L24"/>
    <property type="match status" value="1"/>
</dbReference>
<comment type="similarity">
    <text evidence="1 5 6">Belongs to the universal ribosomal protein uL24 family.</text>
</comment>
<gene>
    <name evidence="5" type="primary">rplX</name>
    <name evidence="8" type="ORF">DNU06_00670</name>
</gene>
<protein>
    <recommendedName>
        <fullName evidence="4 5">Large ribosomal subunit protein uL24</fullName>
    </recommendedName>
</protein>
<dbReference type="SMART" id="SM00739">
    <property type="entry name" value="KOW"/>
    <property type="match status" value="1"/>
</dbReference>
<dbReference type="SUPFAM" id="SSF50104">
    <property type="entry name" value="Translation proteins SH3-like domain"/>
    <property type="match status" value="1"/>
</dbReference>
<dbReference type="InterPro" id="IPR008991">
    <property type="entry name" value="Translation_prot_SH3-like_sf"/>
</dbReference>
<dbReference type="GO" id="GO:0003735">
    <property type="term" value="F:structural constituent of ribosome"/>
    <property type="evidence" value="ECO:0007669"/>
    <property type="project" value="InterPro"/>
</dbReference>
<dbReference type="GO" id="GO:0006412">
    <property type="term" value="P:translation"/>
    <property type="evidence" value="ECO:0007669"/>
    <property type="project" value="UniProtKB-UniRule"/>
</dbReference>
<proteinExistence type="inferred from homology"/>
<evidence type="ECO:0000256" key="6">
    <source>
        <dbReference type="RuleBase" id="RU003477"/>
    </source>
</evidence>
<dbReference type="Pfam" id="PF17136">
    <property type="entry name" value="ribosomal_L24"/>
    <property type="match status" value="1"/>
</dbReference>
<comment type="function">
    <text evidence="5">One of the proteins that surrounds the polypeptide exit tunnel on the outside of the subunit.</text>
</comment>
<dbReference type="InterPro" id="IPR057264">
    <property type="entry name" value="Ribosomal_uL24_C"/>
</dbReference>
<dbReference type="OrthoDB" id="9807419at2"/>
<keyword evidence="9" id="KW-1185">Reference proteome</keyword>
<keyword evidence="3 5" id="KW-0687">Ribonucleoprotein</keyword>
<dbReference type="GO" id="GO:1990904">
    <property type="term" value="C:ribonucleoprotein complex"/>
    <property type="evidence" value="ECO:0007669"/>
    <property type="project" value="UniProtKB-KW"/>
</dbReference>
<dbReference type="Gene3D" id="2.30.30.30">
    <property type="match status" value="1"/>
</dbReference>
<dbReference type="HAMAP" id="MF_01326_B">
    <property type="entry name" value="Ribosomal_uL24_B"/>
    <property type="match status" value="1"/>
</dbReference>
<dbReference type="RefSeq" id="WP_111061282.1">
    <property type="nucleotide sequence ID" value="NZ_JBHUCU010000007.1"/>
</dbReference>
<evidence type="ECO:0000259" key="7">
    <source>
        <dbReference type="SMART" id="SM00739"/>
    </source>
</evidence>
<evidence type="ECO:0000256" key="1">
    <source>
        <dbReference type="ARBA" id="ARBA00010618"/>
    </source>
</evidence>
<feature type="domain" description="KOW" evidence="7">
    <location>
        <begin position="6"/>
        <end position="33"/>
    </location>
</feature>
<name>A0A2W1NRW1_9FLAO</name>
<keyword evidence="5" id="KW-0694">RNA-binding</keyword>
<dbReference type="InterPro" id="IPR014722">
    <property type="entry name" value="Rib_uL2_dom2"/>
</dbReference>
<evidence type="ECO:0000313" key="8">
    <source>
        <dbReference type="EMBL" id="PZE18382.1"/>
    </source>
</evidence>
<dbReference type="NCBIfam" id="TIGR01079">
    <property type="entry name" value="rplX_bact"/>
    <property type="match status" value="1"/>
</dbReference>
<comment type="subunit">
    <text evidence="5">Part of the 50S ribosomal subunit.</text>
</comment>
<reference evidence="8 9" key="1">
    <citation type="submission" date="2018-06" db="EMBL/GenBank/DDBJ databases">
        <title>The draft genome sequence of Crocinitomix sp. SM1701.</title>
        <authorList>
            <person name="Zhang X."/>
        </authorList>
    </citation>
    <scope>NUCLEOTIDE SEQUENCE [LARGE SCALE GENOMIC DNA]</scope>
    <source>
        <strain evidence="8 9">SM1701</strain>
    </source>
</reference>
<dbReference type="InterPro" id="IPR005825">
    <property type="entry name" value="Ribosomal_uL24_CS"/>
</dbReference>
<comment type="function">
    <text evidence="5">One of two assembly initiator proteins, it binds directly to the 5'-end of the 23S rRNA, where it nucleates assembly of the 50S subunit.</text>
</comment>
<evidence type="ECO:0000256" key="4">
    <source>
        <dbReference type="ARBA" id="ARBA00035206"/>
    </source>
</evidence>